<keyword evidence="5" id="KW-1185">Reference proteome</keyword>
<protein>
    <recommendedName>
        <fullName evidence="3">Endonuclease/exonuclease/phosphatase domain-containing protein</fullName>
    </recommendedName>
</protein>
<dbReference type="SUPFAM" id="SSF51735">
    <property type="entry name" value="NAD(P)-binding Rossmann-fold domains"/>
    <property type="match status" value="1"/>
</dbReference>
<feature type="domain" description="Endonuclease/exonuclease/phosphatase" evidence="3">
    <location>
        <begin position="605"/>
        <end position="705"/>
    </location>
</feature>
<dbReference type="OrthoDB" id="8036339at2759"/>
<dbReference type="InterPro" id="IPR005135">
    <property type="entry name" value="Endo/exonuclease/phosphatase"/>
</dbReference>
<dbReference type="Gene3D" id="3.40.50.720">
    <property type="entry name" value="NAD(P)-binding Rossmann-like Domain"/>
    <property type="match status" value="1"/>
</dbReference>
<name>A0A4C1TZ05_EUMVA</name>
<evidence type="ECO:0000256" key="2">
    <source>
        <dbReference type="SAM" id="MobiDB-lite"/>
    </source>
</evidence>
<dbReference type="AlphaFoldDB" id="A0A4C1TZ05"/>
<comment type="caution">
    <text evidence="4">The sequence shown here is derived from an EMBL/GenBank/DDBJ whole genome shotgun (WGS) entry which is preliminary data.</text>
</comment>
<keyword evidence="1" id="KW-0560">Oxidoreductase</keyword>
<reference evidence="4 5" key="1">
    <citation type="journal article" date="2019" name="Commun. Biol.">
        <title>The bagworm genome reveals a unique fibroin gene that provides high tensile strength.</title>
        <authorList>
            <person name="Kono N."/>
            <person name="Nakamura H."/>
            <person name="Ohtoshi R."/>
            <person name="Tomita M."/>
            <person name="Numata K."/>
            <person name="Arakawa K."/>
        </authorList>
    </citation>
    <scope>NUCLEOTIDE SEQUENCE [LARGE SCALE GENOMIC DNA]</scope>
</reference>
<feature type="compositionally biased region" description="Polar residues" evidence="2">
    <location>
        <begin position="175"/>
        <end position="187"/>
    </location>
</feature>
<dbReference type="Pfam" id="PF00106">
    <property type="entry name" value="adh_short"/>
    <property type="match status" value="1"/>
</dbReference>
<feature type="compositionally biased region" description="Basic and acidic residues" evidence="2">
    <location>
        <begin position="303"/>
        <end position="312"/>
    </location>
</feature>
<evidence type="ECO:0000313" key="5">
    <source>
        <dbReference type="Proteomes" id="UP000299102"/>
    </source>
</evidence>
<dbReference type="Gene3D" id="3.60.10.10">
    <property type="entry name" value="Endonuclease/exonuclease/phosphatase"/>
    <property type="match status" value="1"/>
</dbReference>
<dbReference type="InterPro" id="IPR036291">
    <property type="entry name" value="NAD(P)-bd_dom_sf"/>
</dbReference>
<organism evidence="4 5">
    <name type="scientific">Eumeta variegata</name>
    <name type="common">Bagworm moth</name>
    <name type="synonym">Eumeta japonica</name>
    <dbReference type="NCBI Taxonomy" id="151549"/>
    <lineage>
        <taxon>Eukaryota</taxon>
        <taxon>Metazoa</taxon>
        <taxon>Ecdysozoa</taxon>
        <taxon>Arthropoda</taxon>
        <taxon>Hexapoda</taxon>
        <taxon>Insecta</taxon>
        <taxon>Pterygota</taxon>
        <taxon>Neoptera</taxon>
        <taxon>Endopterygota</taxon>
        <taxon>Lepidoptera</taxon>
        <taxon>Glossata</taxon>
        <taxon>Ditrysia</taxon>
        <taxon>Tineoidea</taxon>
        <taxon>Psychidae</taxon>
        <taxon>Oiketicinae</taxon>
        <taxon>Eumeta</taxon>
    </lineage>
</organism>
<feature type="region of interest" description="Disordered" evidence="2">
    <location>
        <begin position="169"/>
        <end position="191"/>
    </location>
</feature>
<dbReference type="Proteomes" id="UP000299102">
    <property type="component" value="Unassembled WGS sequence"/>
</dbReference>
<evidence type="ECO:0000259" key="3">
    <source>
        <dbReference type="Pfam" id="PF14529"/>
    </source>
</evidence>
<feature type="region of interest" description="Disordered" evidence="2">
    <location>
        <begin position="278"/>
        <end position="387"/>
    </location>
</feature>
<dbReference type="EMBL" id="BGZK01000106">
    <property type="protein sequence ID" value="GBP19295.1"/>
    <property type="molecule type" value="Genomic_DNA"/>
</dbReference>
<dbReference type="SUPFAM" id="SSF56219">
    <property type="entry name" value="DNase I-like"/>
    <property type="match status" value="1"/>
</dbReference>
<dbReference type="Pfam" id="PF14529">
    <property type="entry name" value="Exo_endo_phos_2"/>
    <property type="match status" value="1"/>
</dbReference>
<proteinExistence type="predicted"/>
<gene>
    <name evidence="4" type="ORF">EVAR_79895_1</name>
</gene>
<accession>A0A4C1TZ05</accession>
<dbReference type="STRING" id="151549.A0A4C1TZ05"/>
<dbReference type="GO" id="GO:0016491">
    <property type="term" value="F:oxidoreductase activity"/>
    <property type="evidence" value="ECO:0007669"/>
    <property type="project" value="UniProtKB-KW"/>
</dbReference>
<dbReference type="PANTHER" id="PTHR43157">
    <property type="entry name" value="PHOSPHATIDYLINOSITOL-GLYCAN BIOSYNTHESIS CLASS F PROTEIN-RELATED"/>
    <property type="match status" value="1"/>
</dbReference>
<dbReference type="InterPro" id="IPR036691">
    <property type="entry name" value="Endo/exonu/phosph_ase_sf"/>
</dbReference>
<dbReference type="PANTHER" id="PTHR43157:SF66">
    <property type="entry name" value="WW DOMAIN-CONTAINING OXIDOREDUCTASE-LIKE PROTEIN"/>
    <property type="match status" value="1"/>
</dbReference>
<evidence type="ECO:0000313" key="4">
    <source>
        <dbReference type="EMBL" id="GBP19295.1"/>
    </source>
</evidence>
<dbReference type="InterPro" id="IPR002347">
    <property type="entry name" value="SDR_fam"/>
</dbReference>
<evidence type="ECO:0000256" key="1">
    <source>
        <dbReference type="ARBA" id="ARBA00023002"/>
    </source>
</evidence>
<sequence length="799" mass="91034">MAVVEAWKSDYLYWITPRINLKYVLKLASLLAPVAAIRLYAQLTCGIFKDESRMDGKTVVVTGANCGIGKETARELAKRGARVVMACRNVEAANSVKETLYKSYPKSRAEPSRRLNGAEEQAFLRFNPRAPGPTWAYYGLTPVSLWALLEWTFISCTRGIKDEKYLKNTQEDESGTSGQTAHQTSRNRSAETEKLMKVLSVSVSKEERISGKGRNALKAALESGLEFTKEQAMDILGKLIKDLRGFADPKVNVHKPIKTSWRASKVFEIPRSWKLRSRVNDRRPPRGLQRREHHLLGRTIQPRGKEGEKENSPEDGTVRTTKKLRDFGPSPQPKTTVQKTERKRENVWQEVLSKKEKKKQAKERLPKQPANKSRPEPKRKQPRKFIRPDALIIRPAEKAKYVEILRRIKKDVPQDQTRDVVDKVQKTSNGNMLITLSRKSADKGQALLKTIQSILKEEAQVICKGPEEQLEIRDIDEETTKNDVREALQEAAGDDYKIPEEVIKIRPAYRGTQTASVRLPAATAQKILGEKGKIRIGWVNCRIRAVKTPLRCYKCWHFGHTTVQCKRYRSSVWFWSMPGLPRSTTEADEQTNMKILQLNINHCEAAHDLLMQTDAKQHHPVAIAGDFNAWAVDWGSKQTNARGRELLEAFSTLDIVLLNSGDRPTYTKGDASSIVDLTFVSTSLAKGSISWVVLDIYTASDHHAILWETSKDRNLRGPIKQTNTIEDHTKALMMRVTQACDASMPRKRVMNSRPAVHWWNDHISNLRKECHRKRRISQRSYKRPNSAVLIAEYKKLVMN</sequence>